<reference evidence="16 17" key="1">
    <citation type="submission" date="2014-12" db="EMBL/GenBank/DDBJ databases">
        <title>Draft genome sequences of 10 type strains of Lactococcus.</title>
        <authorList>
            <person name="Sun Z."/>
            <person name="Zhong Z."/>
            <person name="Liu W."/>
            <person name="Zhang W."/>
            <person name="Zhang H."/>
        </authorList>
    </citation>
    <scope>NUCLEOTIDE SEQUENCE [LARGE SCALE GENOMIC DNA]</scope>
    <source>
        <strain evidence="16 17">DSM 22330</strain>
    </source>
</reference>
<feature type="binding site" evidence="13">
    <location>
        <position position="261"/>
    </location>
    <ligand>
        <name>Zn(2+)</name>
        <dbReference type="ChEBI" id="CHEBI:29105"/>
    </ligand>
</feature>
<feature type="coiled-coil region" evidence="14">
    <location>
        <begin position="326"/>
        <end position="353"/>
    </location>
</feature>
<keyword evidence="8 13" id="KW-0862">Zinc</keyword>
<evidence type="ECO:0000313" key="17">
    <source>
        <dbReference type="Proteomes" id="UP000218979"/>
    </source>
</evidence>
<keyword evidence="11 13" id="KW-0030">Aminoacyl-tRNA synthetase</keyword>
<keyword evidence="10 13" id="KW-0648">Protein biosynthesis</keyword>
<dbReference type="EC" id="6.1.1.16" evidence="13"/>
<keyword evidence="5 13" id="KW-0436">Ligase</keyword>
<organism evidence="16 17">
    <name type="scientific">Pseudolactococcus chungangensis CAU 28 = DSM 22330</name>
    <dbReference type="NCBI Taxonomy" id="1122154"/>
    <lineage>
        <taxon>Bacteria</taxon>
        <taxon>Bacillati</taxon>
        <taxon>Bacillota</taxon>
        <taxon>Bacilli</taxon>
        <taxon>Lactobacillales</taxon>
        <taxon>Streptococcaceae</taxon>
        <taxon>Pseudolactococcus</taxon>
    </lineage>
</organism>
<feature type="binding site" evidence="13">
    <location>
        <position position="49"/>
    </location>
    <ligand>
        <name>Zn(2+)</name>
        <dbReference type="ChEBI" id="CHEBI:29105"/>
    </ligand>
</feature>
<evidence type="ECO:0000256" key="4">
    <source>
        <dbReference type="ARBA" id="ARBA00022490"/>
    </source>
</evidence>
<dbReference type="SUPFAM" id="SSF52374">
    <property type="entry name" value="Nucleotidylyl transferase"/>
    <property type="match status" value="1"/>
</dbReference>
<dbReference type="CDD" id="cd00672">
    <property type="entry name" value="CysRS_core"/>
    <property type="match status" value="1"/>
</dbReference>
<evidence type="ECO:0000256" key="8">
    <source>
        <dbReference type="ARBA" id="ARBA00022833"/>
    </source>
</evidence>
<keyword evidence="9 13" id="KW-0067">ATP-binding</keyword>
<evidence type="ECO:0000256" key="13">
    <source>
        <dbReference type="HAMAP-Rule" id="MF_00041"/>
    </source>
</evidence>
<comment type="subcellular location">
    <subcellularLocation>
        <location evidence="1 13">Cytoplasm</location>
    </subcellularLocation>
</comment>
<dbReference type="Proteomes" id="UP000218979">
    <property type="component" value="Unassembled WGS sequence"/>
</dbReference>
<keyword evidence="7 13" id="KW-0547">Nucleotide-binding</keyword>
<protein>
    <recommendedName>
        <fullName evidence="13">Cysteine--tRNA ligase</fullName>
        <ecNumber evidence="13">6.1.1.16</ecNumber>
    </recommendedName>
    <alternativeName>
        <fullName evidence="13">Cysteinyl-tRNA synthetase</fullName>
        <shortName evidence="13">CysRS</shortName>
    </alternativeName>
</protein>
<comment type="subunit">
    <text evidence="3 13">Monomer.</text>
</comment>
<sequence>MKSSDDRYPAFAEGIERKENEMIKLYNTLTREKEDFVPLVSGEVKMYVCGPTVYNYIHIGNARSVVAFDTIRKYLEYRGYVVTFVSNFTDVDDKIIQAAKTANVSIETLVETYIKAFFADTQALGVKSATRNPRVLEFMPEIITFIEVLVAKNFAYVSDGDVFFRVKKVADYGRLANKNLDELEAGASGRTDTVELNKEDPLDFALWKSSKADEPSWESPWGAGRPGWHIECSVMATSILGDTIDIHGGGADLEFPHHTNEIAQSEAKTGHTFAKYWLHNGFVTAADGEKMSKSLGNFKTVHDMLQAVDGQILRFFLVSQHYRKPLAFSDDTIKDAENNLKKIKNAYDKLTFEIAKNPVVAQIPDQEIDGLRQDFIKEMDNDFNISNGLTVFYDLIKYINQGNFSMEAQTLFEEILSIIGIQFESEEMLDAEIEQLIAERQIARENRDFALSDKIRDDLKAQGIALLDTPDGVRWTRD</sequence>
<evidence type="ECO:0000256" key="10">
    <source>
        <dbReference type="ARBA" id="ARBA00022917"/>
    </source>
</evidence>
<accession>A0ABX4I7A4</accession>
<keyword evidence="17" id="KW-1185">Reference proteome</keyword>
<gene>
    <name evidence="13" type="primary">cysS</name>
    <name evidence="16" type="ORF">RR45_GL002061</name>
</gene>
<dbReference type="InterPro" id="IPR014729">
    <property type="entry name" value="Rossmann-like_a/b/a_fold"/>
</dbReference>
<dbReference type="Pfam" id="PF09190">
    <property type="entry name" value="DALR_2"/>
    <property type="match status" value="1"/>
</dbReference>
<evidence type="ECO:0000256" key="12">
    <source>
        <dbReference type="ARBA" id="ARBA00047398"/>
    </source>
</evidence>
<dbReference type="Pfam" id="PF01406">
    <property type="entry name" value="tRNA-synt_1e"/>
    <property type="match status" value="1"/>
</dbReference>
<evidence type="ECO:0000313" key="16">
    <source>
        <dbReference type="EMBL" id="PCS03645.1"/>
    </source>
</evidence>
<feature type="binding site" evidence="13">
    <location>
        <position position="293"/>
    </location>
    <ligand>
        <name>ATP</name>
        <dbReference type="ChEBI" id="CHEBI:30616"/>
    </ligand>
</feature>
<dbReference type="InterPro" id="IPR015803">
    <property type="entry name" value="Cys-tRNA-ligase"/>
</dbReference>
<dbReference type="Gene3D" id="3.40.50.620">
    <property type="entry name" value="HUPs"/>
    <property type="match status" value="1"/>
</dbReference>
<dbReference type="PRINTS" id="PR00983">
    <property type="entry name" value="TRNASYNTHCYS"/>
</dbReference>
<dbReference type="InterPro" id="IPR009080">
    <property type="entry name" value="tRNAsynth_Ia_anticodon-bd"/>
</dbReference>
<keyword evidence="4 13" id="KW-0963">Cytoplasm</keyword>
<feature type="binding site" evidence="13">
    <location>
        <position position="232"/>
    </location>
    <ligand>
        <name>Zn(2+)</name>
        <dbReference type="ChEBI" id="CHEBI:29105"/>
    </ligand>
</feature>
<comment type="catalytic activity">
    <reaction evidence="12 13">
        <text>tRNA(Cys) + L-cysteine + ATP = L-cysteinyl-tRNA(Cys) + AMP + diphosphate</text>
        <dbReference type="Rhea" id="RHEA:17773"/>
        <dbReference type="Rhea" id="RHEA-COMP:9661"/>
        <dbReference type="Rhea" id="RHEA-COMP:9679"/>
        <dbReference type="ChEBI" id="CHEBI:30616"/>
        <dbReference type="ChEBI" id="CHEBI:33019"/>
        <dbReference type="ChEBI" id="CHEBI:35235"/>
        <dbReference type="ChEBI" id="CHEBI:78442"/>
        <dbReference type="ChEBI" id="CHEBI:78517"/>
        <dbReference type="ChEBI" id="CHEBI:456215"/>
        <dbReference type="EC" id="6.1.1.16"/>
    </reaction>
</comment>
<proteinExistence type="inferred from homology"/>
<dbReference type="Gene3D" id="1.20.120.1910">
    <property type="entry name" value="Cysteine-tRNA ligase, C-terminal anti-codon recognition domain"/>
    <property type="match status" value="1"/>
</dbReference>
<comment type="cofactor">
    <cofactor evidence="13">
        <name>Zn(2+)</name>
        <dbReference type="ChEBI" id="CHEBI:29105"/>
    </cofactor>
    <text evidence="13">Binds 1 zinc ion per subunit.</text>
</comment>
<feature type="binding site" evidence="13">
    <location>
        <position position="257"/>
    </location>
    <ligand>
        <name>Zn(2+)</name>
        <dbReference type="ChEBI" id="CHEBI:29105"/>
    </ligand>
</feature>
<dbReference type="InterPro" id="IPR032678">
    <property type="entry name" value="tRNA-synt_1_cat_dom"/>
</dbReference>
<dbReference type="InterPro" id="IPR024909">
    <property type="entry name" value="Cys-tRNA/MSH_ligase"/>
</dbReference>
<dbReference type="InterPro" id="IPR015273">
    <property type="entry name" value="Cys-tRNA-synt_Ia_DALR"/>
</dbReference>
<evidence type="ECO:0000256" key="7">
    <source>
        <dbReference type="ARBA" id="ARBA00022741"/>
    </source>
</evidence>
<evidence type="ECO:0000256" key="6">
    <source>
        <dbReference type="ARBA" id="ARBA00022723"/>
    </source>
</evidence>
<name>A0ABX4I7A4_9LACT</name>
<dbReference type="SMART" id="SM00840">
    <property type="entry name" value="DALR_2"/>
    <property type="match status" value="1"/>
</dbReference>
<feature type="domain" description="Cysteinyl-tRNA synthetase class Ia DALR" evidence="15">
    <location>
        <begin position="374"/>
        <end position="429"/>
    </location>
</feature>
<evidence type="ECO:0000256" key="5">
    <source>
        <dbReference type="ARBA" id="ARBA00022598"/>
    </source>
</evidence>
<evidence type="ECO:0000256" key="9">
    <source>
        <dbReference type="ARBA" id="ARBA00022840"/>
    </source>
</evidence>
<dbReference type="InterPro" id="IPR056411">
    <property type="entry name" value="CysS_C"/>
</dbReference>
<evidence type="ECO:0000256" key="1">
    <source>
        <dbReference type="ARBA" id="ARBA00004496"/>
    </source>
</evidence>
<comment type="caution">
    <text evidence="16">The sequence shown here is derived from an EMBL/GenBank/DDBJ whole genome shotgun (WGS) entry which is preliminary data.</text>
</comment>
<feature type="short sequence motif" description="'HIGH' region" evidence="13">
    <location>
        <begin position="51"/>
        <end position="61"/>
    </location>
</feature>
<dbReference type="Pfam" id="PF23493">
    <property type="entry name" value="CysS_C"/>
    <property type="match status" value="1"/>
</dbReference>
<evidence type="ECO:0000256" key="14">
    <source>
        <dbReference type="SAM" id="Coils"/>
    </source>
</evidence>
<keyword evidence="14" id="KW-0175">Coiled coil</keyword>
<dbReference type="NCBIfam" id="TIGR00435">
    <property type="entry name" value="cysS"/>
    <property type="match status" value="1"/>
</dbReference>
<dbReference type="PANTHER" id="PTHR10890:SF3">
    <property type="entry name" value="CYSTEINE--TRNA LIGASE, CYTOPLASMIC"/>
    <property type="match status" value="1"/>
</dbReference>
<evidence type="ECO:0000256" key="11">
    <source>
        <dbReference type="ARBA" id="ARBA00023146"/>
    </source>
</evidence>
<evidence type="ECO:0000256" key="3">
    <source>
        <dbReference type="ARBA" id="ARBA00011245"/>
    </source>
</evidence>
<evidence type="ECO:0000259" key="15">
    <source>
        <dbReference type="SMART" id="SM00840"/>
    </source>
</evidence>
<dbReference type="PANTHER" id="PTHR10890">
    <property type="entry name" value="CYSTEINYL-TRNA SYNTHETASE"/>
    <property type="match status" value="1"/>
</dbReference>
<evidence type="ECO:0000256" key="2">
    <source>
        <dbReference type="ARBA" id="ARBA00005594"/>
    </source>
</evidence>
<keyword evidence="6 13" id="KW-0479">Metal-binding</keyword>
<dbReference type="SUPFAM" id="SSF47323">
    <property type="entry name" value="Anticodon-binding domain of a subclass of class I aminoacyl-tRNA synthetases"/>
    <property type="match status" value="1"/>
</dbReference>
<comment type="similarity">
    <text evidence="2 13">Belongs to the class-I aminoacyl-tRNA synthetase family.</text>
</comment>
<feature type="short sequence motif" description="'KMSKS' region" evidence="13">
    <location>
        <begin position="290"/>
        <end position="294"/>
    </location>
</feature>
<dbReference type="EMBL" id="JXJT01000008">
    <property type="protein sequence ID" value="PCS03645.1"/>
    <property type="molecule type" value="Genomic_DNA"/>
</dbReference>
<dbReference type="HAMAP" id="MF_00041">
    <property type="entry name" value="Cys_tRNA_synth"/>
    <property type="match status" value="1"/>
</dbReference>